<evidence type="ECO:0000256" key="5">
    <source>
        <dbReference type="HAMAP-Rule" id="MF_01600"/>
    </source>
</evidence>
<feature type="transmembrane region" description="Helical" evidence="5">
    <location>
        <begin position="213"/>
        <end position="234"/>
    </location>
</feature>
<keyword evidence="3 5" id="KW-1133">Transmembrane helix</keyword>
<keyword evidence="4 5" id="KW-0472">Membrane</keyword>
<evidence type="ECO:0000256" key="1">
    <source>
        <dbReference type="ARBA" id="ARBA00022475"/>
    </source>
</evidence>
<keyword evidence="2 5" id="KW-0812">Transmembrane</keyword>
<feature type="transmembrane region" description="Helical" evidence="5">
    <location>
        <begin position="176"/>
        <end position="201"/>
    </location>
</feature>
<feature type="transmembrane region" description="Helical" evidence="5">
    <location>
        <begin position="122"/>
        <end position="142"/>
    </location>
</feature>
<keyword evidence="8" id="KW-1185">Reference proteome</keyword>
<accession>A0A7Y9ULN9</accession>
<feature type="region of interest" description="Disordered" evidence="6">
    <location>
        <begin position="1"/>
        <end position="22"/>
    </location>
</feature>
<dbReference type="HAMAP" id="MF_01600">
    <property type="entry name" value="UPF0182"/>
    <property type="match status" value="1"/>
</dbReference>
<feature type="region of interest" description="Disordered" evidence="6">
    <location>
        <begin position="905"/>
        <end position="934"/>
    </location>
</feature>
<dbReference type="InterPro" id="IPR005372">
    <property type="entry name" value="UPF0182"/>
</dbReference>
<feature type="transmembrane region" description="Helical" evidence="5">
    <location>
        <begin position="69"/>
        <end position="94"/>
    </location>
</feature>
<comment type="similarity">
    <text evidence="5">Belongs to the UPF0182 family.</text>
</comment>
<gene>
    <name evidence="7" type="ORF">BJ989_001576</name>
</gene>
<name>A0A7Y9ULN9_9ACTN</name>
<feature type="region of interest" description="Disordered" evidence="6">
    <location>
        <begin position="460"/>
        <end position="480"/>
    </location>
</feature>
<dbReference type="PANTHER" id="PTHR39344">
    <property type="entry name" value="UPF0182 PROTEIN SLL1060"/>
    <property type="match status" value="1"/>
</dbReference>
<feature type="transmembrane region" description="Helical" evidence="5">
    <location>
        <begin position="27"/>
        <end position="49"/>
    </location>
</feature>
<evidence type="ECO:0000256" key="6">
    <source>
        <dbReference type="SAM" id="MobiDB-lite"/>
    </source>
</evidence>
<dbReference type="EMBL" id="JACCAC010000001">
    <property type="protein sequence ID" value="NYG55272.1"/>
    <property type="molecule type" value="Genomic_DNA"/>
</dbReference>
<reference evidence="7 8" key="1">
    <citation type="submission" date="2020-07" db="EMBL/GenBank/DDBJ databases">
        <title>Sequencing the genomes of 1000 actinobacteria strains.</title>
        <authorList>
            <person name="Klenk H.-P."/>
        </authorList>
    </citation>
    <scope>NUCLEOTIDE SEQUENCE [LARGE SCALE GENOMIC DNA]</scope>
    <source>
        <strain evidence="7 8">DSM 24552</strain>
    </source>
</reference>
<evidence type="ECO:0000313" key="8">
    <source>
        <dbReference type="Proteomes" id="UP000544110"/>
    </source>
</evidence>
<dbReference type="RefSeq" id="WP_343049185.1">
    <property type="nucleotide sequence ID" value="NZ_JACCAC010000001.1"/>
</dbReference>
<evidence type="ECO:0000256" key="3">
    <source>
        <dbReference type="ARBA" id="ARBA00022989"/>
    </source>
</evidence>
<dbReference type="Proteomes" id="UP000544110">
    <property type="component" value="Unassembled WGS sequence"/>
</dbReference>
<comment type="caution">
    <text evidence="7">The sequence shown here is derived from an EMBL/GenBank/DDBJ whole genome shotgun (WGS) entry which is preliminary data.</text>
</comment>
<organism evidence="7 8">
    <name type="scientific">Nocardioides perillae</name>
    <dbReference type="NCBI Taxonomy" id="1119534"/>
    <lineage>
        <taxon>Bacteria</taxon>
        <taxon>Bacillati</taxon>
        <taxon>Actinomycetota</taxon>
        <taxon>Actinomycetes</taxon>
        <taxon>Propionibacteriales</taxon>
        <taxon>Nocardioidaceae</taxon>
        <taxon>Nocardioides</taxon>
    </lineage>
</organism>
<dbReference type="AlphaFoldDB" id="A0A7Y9ULN9"/>
<feature type="compositionally biased region" description="Polar residues" evidence="6">
    <location>
        <begin position="460"/>
        <end position="470"/>
    </location>
</feature>
<evidence type="ECO:0000256" key="4">
    <source>
        <dbReference type="ARBA" id="ARBA00023136"/>
    </source>
</evidence>
<dbReference type="GO" id="GO:0005576">
    <property type="term" value="C:extracellular region"/>
    <property type="evidence" value="ECO:0007669"/>
    <property type="project" value="TreeGrafter"/>
</dbReference>
<evidence type="ECO:0000256" key="2">
    <source>
        <dbReference type="ARBA" id="ARBA00022692"/>
    </source>
</evidence>
<protein>
    <recommendedName>
        <fullName evidence="5">UPF0182 protein BJ989_001576</fullName>
    </recommendedName>
</protein>
<sequence length="997" mass="108799">MSDLFGDQPRRPAPPPRPQAASGRSRALVITAVVLAGLFVLLTALSSVYTERLWFDAVGYLGVFSTVLWTRVGLFLVFGALMAIVVGVNMAVAFKTRPLFRPPSPEQGNLDRYREAVLPIRTWLLVGVAVVMGIFAGTSATGQWRSYLLWRNGVDFGTTDPYFDRDVGFYVFELPWWHYLVDFTMAAAVIGAMAAAVVHYLFGGIRLQGRDRLTGAAQVQLSVLVGLFVLAKAVDYWLDRFDLLNDAGGLITGITYTDDNAVLPAKNILAGIAVICALLFFLNVWRRTWILPSMGLAMLALSAVLLGAVWPGVVQQFQVDPTEADKEEPYIQRNIDATRAAYDLEDSEVVPYTAGGVEVSAAEDEIVAQQAIESSGVRLVDPNIIPAAFEQSQQIRGYYSVADVLDVDQYDVEGTPRDLVLGVRELNQAGIAETSQNWANLHTVYTHGDGVIAAFGNQRPADNSAQTASGNEEPRWANPPLGDLTDIVGEYESRIYYGENAPAYSVVGKREADDPDLELDLPISVGGEETEESEATSTYDGEVGVDIGSLFRKVLYAVRFGEPNLVLSDRVHENSRILYDRDPALMVEKVAPWLTVDADPFPAVVDGKVLWILDGYTLSDQYPLSERESFDEMTDDALDDGSAFQTLPTDEINYIRNSVKATVDAYDGTVTLYAWDESDPMLEAWMNAFPGTVQAKDQIPDAVLEHMRYPEDLFKVQRFQLARYHVTDAADFYQGNERWEVPTDPNQQALQPPYRLSVERDGANRFSLTSTFVPVNRENLAAYMTVDAEANSETYGTLRVLDLAAGGGRQVSGPGQVASRINADEDLQDALLRFTAGSESRAVYGNLLTIPVDDRLLYVQPIYTIRQTGDGSFPVLQYTAVSFGEDVGFGATYADAVRDLLGIEEGGVQTPSPEPPAGEGDPGEGQVPNQPEPGAEATVAELLRQADGLYDQAQDALRQGDLAEYQRLNDQAAALVNRALAAADAEAGGGAGQESGR</sequence>
<feature type="transmembrane region" description="Helical" evidence="5">
    <location>
        <begin position="294"/>
        <end position="313"/>
    </location>
</feature>
<evidence type="ECO:0000313" key="7">
    <source>
        <dbReference type="EMBL" id="NYG55272.1"/>
    </source>
</evidence>
<feature type="transmembrane region" description="Helical" evidence="5">
    <location>
        <begin position="268"/>
        <end position="285"/>
    </location>
</feature>
<proteinExistence type="inferred from homology"/>
<dbReference type="Pfam" id="PF03699">
    <property type="entry name" value="UPF0182"/>
    <property type="match status" value="1"/>
</dbReference>
<comment type="subcellular location">
    <subcellularLocation>
        <location evidence="5">Cell membrane</location>
        <topology evidence="5">Multi-pass membrane protein</topology>
    </subcellularLocation>
</comment>
<dbReference type="PANTHER" id="PTHR39344:SF1">
    <property type="entry name" value="UPF0182 PROTEIN SLL1060"/>
    <property type="match status" value="1"/>
</dbReference>
<dbReference type="GO" id="GO:0005886">
    <property type="term" value="C:plasma membrane"/>
    <property type="evidence" value="ECO:0007669"/>
    <property type="project" value="UniProtKB-SubCell"/>
</dbReference>
<keyword evidence="1 5" id="KW-1003">Cell membrane</keyword>